<organism evidence="5 6">
    <name type="scientific">Chondromyces crocatus</name>
    <dbReference type="NCBI Taxonomy" id="52"/>
    <lineage>
        <taxon>Bacteria</taxon>
        <taxon>Pseudomonadati</taxon>
        <taxon>Myxococcota</taxon>
        <taxon>Polyangia</taxon>
        <taxon>Polyangiales</taxon>
        <taxon>Polyangiaceae</taxon>
        <taxon>Chondromyces</taxon>
    </lineage>
</organism>
<feature type="compositionally biased region" description="Low complexity" evidence="4">
    <location>
        <begin position="56"/>
        <end position="66"/>
    </location>
</feature>
<keyword evidence="6" id="KW-1185">Reference proteome</keyword>
<name>A0A0K1E8V0_CHOCO</name>
<dbReference type="InterPro" id="IPR051012">
    <property type="entry name" value="CellSynth/LPSAsmb/PSIAsmb"/>
</dbReference>
<evidence type="ECO:0000313" key="5">
    <source>
        <dbReference type="EMBL" id="AKT37008.1"/>
    </source>
</evidence>
<dbReference type="InterPro" id="IPR019734">
    <property type="entry name" value="TPR_rpt"/>
</dbReference>
<evidence type="ECO:0000256" key="2">
    <source>
        <dbReference type="ARBA" id="ARBA00022803"/>
    </source>
</evidence>
<dbReference type="SUPFAM" id="SSF48452">
    <property type="entry name" value="TPR-like"/>
    <property type="match status" value="4"/>
</dbReference>
<feature type="compositionally biased region" description="Pro residues" evidence="4">
    <location>
        <begin position="41"/>
        <end position="55"/>
    </location>
</feature>
<dbReference type="EMBL" id="CP012159">
    <property type="protein sequence ID" value="AKT37008.1"/>
    <property type="molecule type" value="Genomic_DNA"/>
</dbReference>
<evidence type="ECO:0000313" key="6">
    <source>
        <dbReference type="Proteomes" id="UP000067626"/>
    </source>
</evidence>
<dbReference type="PANTHER" id="PTHR45586">
    <property type="entry name" value="TPR REPEAT-CONTAINING PROTEIN PA4667"/>
    <property type="match status" value="1"/>
</dbReference>
<feature type="repeat" description="TPR" evidence="3">
    <location>
        <begin position="230"/>
        <end position="263"/>
    </location>
</feature>
<dbReference type="Gene3D" id="1.25.40.10">
    <property type="entry name" value="Tetratricopeptide repeat domain"/>
    <property type="match status" value="6"/>
</dbReference>
<dbReference type="PANTHER" id="PTHR45586:SF14">
    <property type="entry name" value="TETRATRICOPEPTIDE TPR_2 REPEAT PROTEIN"/>
    <property type="match status" value="1"/>
</dbReference>
<dbReference type="SMART" id="SM00028">
    <property type="entry name" value="TPR"/>
    <property type="match status" value="7"/>
</dbReference>
<keyword evidence="2 3" id="KW-0802">TPR repeat</keyword>
<keyword evidence="1" id="KW-0677">Repeat</keyword>
<dbReference type="STRING" id="52.CMC5_011340"/>
<feature type="region of interest" description="Disordered" evidence="4">
    <location>
        <begin position="1"/>
        <end position="84"/>
    </location>
</feature>
<evidence type="ECO:0000256" key="1">
    <source>
        <dbReference type="ARBA" id="ARBA00022737"/>
    </source>
</evidence>
<evidence type="ECO:0000256" key="3">
    <source>
        <dbReference type="PROSITE-ProRule" id="PRU00339"/>
    </source>
</evidence>
<evidence type="ECO:0000256" key="4">
    <source>
        <dbReference type="SAM" id="MobiDB-lite"/>
    </source>
</evidence>
<dbReference type="InterPro" id="IPR011990">
    <property type="entry name" value="TPR-like_helical_dom_sf"/>
</dbReference>
<accession>A0A0K1E8V0</accession>
<dbReference type="PROSITE" id="PS50005">
    <property type="entry name" value="TPR"/>
    <property type="match status" value="1"/>
</dbReference>
<proteinExistence type="predicted"/>
<protein>
    <submittedName>
        <fullName evidence="5">Uncharacterized protein</fullName>
    </submittedName>
</protein>
<dbReference type="Pfam" id="PF13181">
    <property type="entry name" value="TPR_8"/>
    <property type="match status" value="1"/>
</dbReference>
<reference evidence="5 6" key="1">
    <citation type="submission" date="2015-07" db="EMBL/GenBank/DDBJ databases">
        <title>Genome analysis of myxobacterium Chondromyces crocatus Cm c5 reveals a high potential for natural compound synthesis and the genetic basis for the loss of fruiting body formation.</title>
        <authorList>
            <person name="Zaburannyi N."/>
            <person name="Bunk B."/>
            <person name="Maier J."/>
            <person name="Overmann J."/>
            <person name="Mueller R."/>
        </authorList>
    </citation>
    <scope>NUCLEOTIDE SEQUENCE [LARGE SCALE GENOMIC DNA]</scope>
    <source>
        <strain evidence="5 6">Cm c5</strain>
    </source>
</reference>
<feature type="region of interest" description="Disordered" evidence="4">
    <location>
        <begin position="104"/>
        <end position="139"/>
    </location>
</feature>
<gene>
    <name evidence="5" type="ORF">CMC5_011340</name>
</gene>
<dbReference type="Pfam" id="PF13432">
    <property type="entry name" value="TPR_16"/>
    <property type="match status" value="2"/>
</dbReference>
<dbReference type="KEGG" id="ccro:CMC5_011340"/>
<dbReference type="Proteomes" id="UP000067626">
    <property type="component" value="Chromosome"/>
</dbReference>
<sequence length="1871" mass="202097">MPPKPLTNAGSVAPDAAATTTRALTVPKAQGAHDDATSGSLPPPKAPGAPAPGAPAPTGLPARAPGLSSRTLQGGRLGPTTMGTQATKLGTQATLLAPASPFEASAVKPPESGHAPASPRTPTEDGAPRRGTAGELPIIDELRARADRLRESDPVAAARALVELGIHEERVLQDRPGARRSYERARKLCRTLEPALTRLRRQVESRAELPLALELVEDQLRIVDSEAMRSDLLAERARLCDGLGRPDEAREAFSEALRLSPMHAASLRGLEVVLRREVARGRDTALAGEFAGHLERLADAYAPGRERTDGDTRLSAWLHVERALTLDRKLTKPELALAALEAAVALEPTPGPVRDALRRHLIRHNGTVGLVTALSVEAEQERDEARGSRLLYTAGRLLVDKLKAPADAIALLSRAAARAPASSPTARRALAELCRLLEASGSTEGAAGVRLKQLALLTDHDAIVYEHVRLSEIFDTLGEAEEAARHASQALTRDPNDMATRERLDRALARLGRDDQRVQTWIDVASSDRPAPLRVTALVRAAEICERQLRRPDEAVAYLRAAWVIEPGNATVFDALSALLSPRPVPVPEDENPARSRSGAWRTDEDPRGVRARIDLYTQAAATTQDGARKVGLLEKLVAIWEDELGQPARAIEEVERILEIDPQRRTAILALQRNAARAGDAQRLARALCAEADLTGDRELERRLLLRAADITEGRLGDRDRAAALIERALAINPDDPDALRARVRMNERGGRFEEARAALLRLIMRGTRDGAAPADAEATFALWIEIANLDERRLVRPKSAVAAYREAARLRPRHPLPRLEIARLLRETGDYEQLVGVLGGLAGEAQDPEDAARLLVQAAEVQELVLGRDDEALRSLSRADSALTERDVDWAILEQMERIHVRADGHGPGVWGRPPSQAAPRAEAELAALYGRWLERQPPASVDHAIRVSLAHVLAATDPREAVEILQGLITVVPSHVPALRLLEQLHRIVDAPTSLAAVLRAEADVFMSSVARAGALWEVVSLEEQIGPGTTMEALERILRDAPRDTAALAAMIRVAGKVGGGSVAHPTALGARTLLLDALRARKELTNDPVGRALYHIEEAVLAEAQADSDASAARAALAGYRSALSLWPESLLAARGLDRLAQLLGDRGSRILAQTSLSRLASGGAAQAEHLVRAAELTADEQSAEAQGRALDLYEEALRLHPDSVAAGRAVAHMLVAEPARLADRLGGALEKASHPEAVVLLGTEIGRAILRHQGRGGAPEPGIGIAAMRRVVEVTPDDPEALLLLARLLTMQRVWAEARDTLKRAVIAAPDVEAKVTAYFLLTDLYEGPLADLPLAQEALQAVLLLEPNNRLALERLHKIGTTRGDHTVTLHALSRLVDIAPDAPSRAEAALRLSDACRDAGDTAGMIRSMCDAVVSVPADQRAWTALSRMYRLDTPDGAASYAKALQQLLDFAASRRQAIEPRWLTTLGLLEVNSLLRTRDGIAHLQQATMLPGAPPETRTALGRGLEAAGRNGEAVQVLREALSNDPEVFARATDLSLALASMESSLAKEGRAEERLAVEEVRACLGEVGPDRVMRLRSRRLPAEALPPGVLAGKEVNDLLVPEAQNAMVDVAVALAPVAAKAIRFELSNLGIGSRERVSPRDGHPTRILAERMARALGVEAFELYLSPAWQGAARVYPGDPPALVAATSFVELPELEQAFALGRLLSRVALGFTFLDEISIEAADGMLLAAMRTLEPSFFSGELTHAREHAAQQMLPSVQRAIGRRQRKQLEELVGKVSAAFDPRSFTIGVRRSEYRIAYILSGDLLAAIDYLRRFDREIGRSTEEPRVLLQHPVTNELMRYALTVDAYNERRRTGTVWAGI</sequence>